<dbReference type="AlphaFoldDB" id="A0A9Q8Q6B5"/>
<dbReference type="OrthoDB" id="4299926at2759"/>
<dbReference type="KEGG" id="ptkz:JDV02_000544"/>
<dbReference type="EMBL" id="CP086354">
    <property type="protein sequence ID" value="UNI13845.1"/>
    <property type="molecule type" value="Genomic_DNA"/>
</dbReference>
<evidence type="ECO:0000259" key="1">
    <source>
        <dbReference type="Pfam" id="PF18631"/>
    </source>
</evidence>
<protein>
    <recommendedName>
        <fullName evidence="1">Cucumopine synthase C-terminal helical bundle domain-containing protein</fullName>
    </recommendedName>
</protein>
<dbReference type="InterPro" id="IPR040602">
    <property type="entry name" value="Cucumopine_C"/>
</dbReference>
<gene>
    <name evidence="2" type="ORF">JDV02_000544</name>
</gene>
<dbReference type="RefSeq" id="XP_047837326.1">
    <property type="nucleotide sequence ID" value="XM_047981366.1"/>
</dbReference>
<proteinExistence type="predicted"/>
<dbReference type="Proteomes" id="UP000829364">
    <property type="component" value="Chromosome 1"/>
</dbReference>
<sequence>MVVQKAASQLEPRQIKIKWPQLDATITVDFTTGLNPGLIDLLFEYLPYRSLQNHALVSGDHLYHLVPSERLIYTKADYTVPDRTTEPDGTVFLSGLQHLAIKYGTLSEYLPAAPCGNVVPQDIKKLREVGNSIWRACNETKQVIDVIVWDASQPEPTGHLPLICERRGATTEVNDLVEAIHEETEASWSGISNDLHVVHKGMAPSGAGSKESYFATMVFINGEIRPLGYNVLNNILKISATQPHFNLQHLVTLYSVFASTPSEFVGYTGATFLYTTFRKISALIETAVLANDNQDEARQDFLAMISAFARYVNLLNAQNLHLFPWRHTKEYPMFPQS</sequence>
<dbReference type="Gene3D" id="2.40.100.20">
    <property type="match status" value="1"/>
</dbReference>
<evidence type="ECO:0000313" key="2">
    <source>
        <dbReference type="EMBL" id="UNI13845.1"/>
    </source>
</evidence>
<dbReference type="Pfam" id="PF18631">
    <property type="entry name" value="Cucumopine_C"/>
    <property type="match status" value="1"/>
</dbReference>
<name>A0A9Q8Q6B5_9HYPO</name>
<accession>A0A9Q8Q6B5</accession>
<dbReference type="GeneID" id="72062509"/>
<keyword evidence="3" id="KW-1185">Reference proteome</keyword>
<organism evidence="2 3">
    <name type="scientific">Purpureocillium takamizusanense</name>
    <dbReference type="NCBI Taxonomy" id="2060973"/>
    <lineage>
        <taxon>Eukaryota</taxon>
        <taxon>Fungi</taxon>
        <taxon>Dikarya</taxon>
        <taxon>Ascomycota</taxon>
        <taxon>Pezizomycotina</taxon>
        <taxon>Sordariomycetes</taxon>
        <taxon>Hypocreomycetidae</taxon>
        <taxon>Hypocreales</taxon>
        <taxon>Ophiocordycipitaceae</taxon>
        <taxon>Purpureocillium</taxon>
    </lineage>
</organism>
<evidence type="ECO:0000313" key="3">
    <source>
        <dbReference type="Proteomes" id="UP000829364"/>
    </source>
</evidence>
<feature type="domain" description="Cucumopine synthase C-terminal helical bundle" evidence="1">
    <location>
        <begin position="173"/>
        <end position="322"/>
    </location>
</feature>
<reference evidence="2" key="1">
    <citation type="submission" date="2021-11" db="EMBL/GenBank/DDBJ databases">
        <title>Purpureocillium_takamizusanense_genome.</title>
        <authorList>
            <person name="Nguyen N.-H."/>
        </authorList>
    </citation>
    <scope>NUCLEOTIDE SEQUENCE</scope>
    <source>
        <strain evidence="2">PT3</strain>
    </source>
</reference>